<proteinExistence type="predicted"/>
<accession>A0A382LXR4</accession>
<feature type="non-terminal residue" evidence="1">
    <location>
        <position position="1"/>
    </location>
</feature>
<dbReference type="InterPro" id="IPR011050">
    <property type="entry name" value="Pectin_lyase_fold/virulence"/>
</dbReference>
<dbReference type="EMBL" id="UINC01089898">
    <property type="protein sequence ID" value="SVC41366.1"/>
    <property type="molecule type" value="Genomic_DNA"/>
</dbReference>
<gene>
    <name evidence="1" type="ORF">METZ01_LOCUS294220</name>
</gene>
<evidence type="ECO:0000313" key="1">
    <source>
        <dbReference type="EMBL" id="SVC41366.1"/>
    </source>
</evidence>
<feature type="non-terminal residue" evidence="1">
    <location>
        <position position="392"/>
    </location>
</feature>
<organism evidence="1">
    <name type="scientific">marine metagenome</name>
    <dbReference type="NCBI Taxonomy" id="408172"/>
    <lineage>
        <taxon>unclassified sequences</taxon>
        <taxon>metagenomes</taxon>
        <taxon>ecological metagenomes</taxon>
    </lineage>
</organism>
<dbReference type="Gene3D" id="2.160.20.10">
    <property type="entry name" value="Single-stranded right-handed beta-helix, Pectin lyase-like"/>
    <property type="match status" value="1"/>
</dbReference>
<dbReference type="InterPro" id="IPR012334">
    <property type="entry name" value="Pectin_lyas_fold"/>
</dbReference>
<sequence length="392" mass="43488">IISSIKWVDNDTREISDFLMEPFIDYPMKLSSTKIGEAPASIFLKIKNPTKLLSSSVEISAYVLDQKKSKRIIKPITYNPVIRKPLISKQPIKNLLKKYKFFVFNKNLKLITFKPGKWTINDYIIIPKEVSLMIAEGTEIQFNPSSGLISYGPIIIKGTKKLPVVLKGMENHNQKKSWQGIIVIDSQKLSEWSHVQIKNTSGVNIDGWSLSSGVTFYNSDIKMNYVSFDGNKSEDSLNIIRSKFEIKNIIIKNTISDALDSDFSNGTIENSRFENIGSQGGGDGIDVSGSQVMVSNIYFENISDKALSVGENSNLRANDVSFRNVAIGAASKDGSKLLISNAKFSRITEAGLMAYVKKTEYGPAEITAQTLEFDLTKQPAISQKGSKITIDG</sequence>
<protein>
    <recommendedName>
        <fullName evidence="2">LTD domain-containing protein</fullName>
    </recommendedName>
</protein>
<dbReference type="AlphaFoldDB" id="A0A382LXR4"/>
<dbReference type="SUPFAM" id="SSF51126">
    <property type="entry name" value="Pectin lyase-like"/>
    <property type="match status" value="1"/>
</dbReference>
<evidence type="ECO:0008006" key="2">
    <source>
        <dbReference type="Google" id="ProtNLM"/>
    </source>
</evidence>
<name>A0A382LXR4_9ZZZZ</name>
<reference evidence="1" key="1">
    <citation type="submission" date="2018-05" db="EMBL/GenBank/DDBJ databases">
        <authorList>
            <person name="Lanie J.A."/>
            <person name="Ng W.-L."/>
            <person name="Kazmierczak K.M."/>
            <person name="Andrzejewski T.M."/>
            <person name="Davidsen T.M."/>
            <person name="Wayne K.J."/>
            <person name="Tettelin H."/>
            <person name="Glass J.I."/>
            <person name="Rusch D."/>
            <person name="Podicherti R."/>
            <person name="Tsui H.-C.T."/>
            <person name="Winkler M.E."/>
        </authorList>
    </citation>
    <scope>NUCLEOTIDE SEQUENCE</scope>
</reference>